<dbReference type="InterPro" id="IPR011009">
    <property type="entry name" value="Kinase-like_dom_sf"/>
</dbReference>
<sequence length="439" mass="48639">MQPTFPGGTKDVWDHYVKKEKIGTGKFSRISAAMCTKEGDEGTMVAVKKISPDPQADGINLVGLRELNMLGELQHENIIRLIEPHVHNSTLYLVLEGMLCDVQDCIENERLKITENDIRMIILQLLHGLKFLHSRGVIHRDLKPANLLLSATGVLKIADFGSASSSGELTQTTLNFQAPETMWGWAEYSGATDMWAVGCCLANLLKRGYLFEGDRDSALQCSIAQFLEMSDEFKQVVMSRTTAFLDAGVGQLMDLSQALPRASEEALEMVRGLLRWDPAERWTVEQCLASDFLADFALSQKDCQAFMTRVVAAKHASKPKTRVHRVKRDVGLSLDQTPKRSRLEDDSLVREGGTARTLSFKTPNMNSSSLNESTLLGGLDTSVALSYSTRIRRVAEACHRTPGDAARLMKTPMAKTPMLTLDIPEEDFEESPATRANFG</sequence>
<dbReference type="InterPro" id="IPR000719">
    <property type="entry name" value="Prot_kinase_dom"/>
</dbReference>
<keyword evidence="1 3" id="KW-0547">Nucleotide-binding</keyword>
<evidence type="ECO:0000256" key="2">
    <source>
        <dbReference type="ARBA" id="ARBA00022840"/>
    </source>
</evidence>
<reference evidence="6" key="1">
    <citation type="submission" date="2021-05" db="EMBL/GenBank/DDBJ databases">
        <title>A free-living protist that lacks canonical eukaryotic 1 DNA replication and segregation systems.</title>
        <authorList>
            <person name="Salas-Leiva D.E."/>
            <person name="Tromer E.C."/>
            <person name="Curtis B.A."/>
            <person name="Jerlstrom-Hultqvist J."/>
            <person name="Kolisko M."/>
            <person name="Yi Z."/>
            <person name="Salas-Leiva J.S."/>
            <person name="Gallot-Lavallee L."/>
            <person name="Kops G.J.P.L."/>
            <person name="Archibald J.M."/>
            <person name="Simpson A.G.B."/>
            <person name="Roger A.J."/>
        </authorList>
    </citation>
    <scope>NUCLEOTIDE SEQUENCE</scope>
    <source>
        <strain evidence="6">BICM</strain>
    </source>
</reference>
<dbReference type="SUPFAM" id="SSF56112">
    <property type="entry name" value="Protein kinase-like (PK-like)"/>
    <property type="match status" value="1"/>
</dbReference>
<evidence type="ECO:0000313" key="6">
    <source>
        <dbReference type="EMBL" id="KAG9391949.1"/>
    </source>
</evidence>
<protein>
    <submittedName>
        <fullName evidence="6">Protein kinase domain</fullName>
    </submittedName>
</protein>
<keyword evidence="4" id="KW-0723">Serine/threonine-protein kinase</keyword>
<dbReference type="InterPro" id="IPR008271">
    <property type="entry name" value="Ser/Thr_kinase_AS"/>
</dbReference>
<evidence type="ECO:0000256" key="1">
    <source>
        <dbReference type="ARBA" id="ARBA00022741"/>
    </source>
</evidence>
<dbReference type="Gene3D" id="3.30.200.20">
    <property type="entry name" value="Phosphorylase Kinase, domain 1"/>
    <property type="match status" value="1"/>
</dbReference>
<keyword evidence="7" id="KW-1185">Reference proteome</keyword>
<gene>
    <name evidence="6" type="ORF">J8273_6751</name>
</gene>
<evidence type="ECO:0000259" key="5">
    <source>
        <dbReference type="PROSITE" id="PS50011"/>
    </source>
</evidence>
<dbReference type="InterPro" id="IPR017441">
    <property type="entry name" value="Protein_kinase_ATP_BS"/>
</dbReference>
<comment type="similarity">
    <text evidence="4">Belongs to the protein kinase superfamily.</text>
</comment>
<evidence type="ECO:0000256" key="3">
    <source>
        <dbReference type="PROSITE-ProRule" id="PRU10141"/>
    </source>
</evidence>
<keyword evidence="2 3" id="KW-0067">ATP-binding</keyword>
<dbReference type="SMART" id="SM00220">
    <property type="entry name" value="S_TKc"/>
    <property type="match status" value="1"/>
</dbReference>
<dbReference type="PROSITE" id="PS00107">
    <property type="entry name" value="PROTEIN_KINASE_ATP"/>
    <property type="match status" value="1"/>
</dbReference>
<dbReference type="Gene3D" id="1.10.510.10">
    <property type="entry name" value="Transferase(Phosphotransferase) domain 1"/>
    <property type="match status" value="1"/>
</dbReference>
<dbReference type="AlphaFoldDB" id="A0A8J6B355"/>
<accession>A0A8J6B355</accession>
<evidence type="ECO:0000313" key="7">
    <source>
        <dbReference type="Proteomes" id="UP000717585"/>
    </source>
</evidence>
<dbReference type="GO" id="GO:0005524">
    <property type="term" value="F:ATP binding"/>
    <property type="evidence" value="ECO:0007669"/>
    <property type="project" value="UniProtKB-UniRule"/>
</dbReference>
<dbReference type="GO" id="GO:0004674">
    <property type="term" value="F:protein serine/threonine kinase activity"/>
    <property type="evidence" value="ECO:0007669"/>
    <property type="project" value="UniProtKB-KW"/>
</dbReference>
<dbReference type="OrthoDB" id="413582at2759"/>
<keyword evidence="6" id="KW-0808">Transferase</keyword>
<dbReference type="Proteomes" id="UP000717585">
    <property type="component" value="Unassembled WGS sequence"/>
</dbReference>
<dbReference type="PROSITE" id="PS00108">
    <property type="entry name" value="PROTEIN_KINASE_ST"/>
    <property type="match status" value="1"/>
</dbReference>
<evidence type="ECO:0000256" key="4">
    <source>
        <dbReference type="RuleBase" id="RU000304"/>
    </source>
</evidence>
<name>A0A8J6B355_9EUKA</name>
<dbReference type="PANTHER" id="PTHR24055">
    <property type="entry name" value="MITOGEN-ACTIVATED PROTEIN KINASE"/>
    <property type="match status" value="1"/>
</dbReference>
<feature type="binding site" evidence="3">
    <location>
        <position position="49"/>
    </location>
    <ligand>
        <name>ATP</name>
        <dbReference type="ChEBI" id="CHEBI:30616"/>
    </ligand>
</feature>
<dbReference type="InterPro" id="IPR050117">
    <property type="entry name" value="MAPK"/>
</dbReference>
<feature type="domain" description="Protein kinase" evidence="5">
    <location>
        <begin position="16"/>
        <end position="293"/>
    </location>
</feature>
<dbReference type="EMBL" id="JAHDYR010000042">
    <property type="protein sequence ID" value="KAG9391949.1"/>
    <property type="molecule type" value="Genomic_DNA"/>
</dbReference>
<dbReference type="PROSITE" id="PS50011">
    <property type="entry name" value="PROTEIN_KINASE_DOM"/>
    <property type="match status" value="1"/>
</dbReference>
<keyword evidence="6" id="KW-0418">Kinase</keyword>
<organism evidence="6 7">
    <name type="scientific">Carpediemonas membranifera</name>
    <dbReference type="NCBI Taxonomy" id="201153"/>
    <lineage>
        <taxon>Eukaryota</taxon>
        <taxon>Metamonada</taxon>
        <taxon>Carpediemonas-like organisms</taxon>
        <taxon>Carpediemonas</taxon>
    </lineage>
</organism>
<proteinExistence type="inferred from homology"/>
<comment type="caution">
    <text evidence="6">The sequence shown here is derived from an EMBL/GenBank/DDBJ whole genome shotgun (WGS) entry which is preliminary data.</text>
</comment>
<dbReference type="Pfam" id="PF00069">
    <property type="entry name" value="Pkinase"/>
    <property type="match status" value="1"/>
</dbReference>